<dbReference type="PANTHER" id="PTHR10366:SF564">
    <property type="entry name" value="STEROL-4-ALPHA-CARBOXYLATE 3-DEHYDROGENASE, DECARBOXYLATING"/>
    <property type="match status" value="1"/>
</dbReference>
<dbReference type="Proteomes" id="UP000799291">
    <property type="component" value="Unassembled WGS sequence"/>
</dbReference>
<dbReference type="OrthoDB" id="2735536at2759"/>
<dbReference type="EMBL" id="MU005634">
    <property type="protein sequence ID" value="KAF2676484.1"/>
    <property type="molecule type" value="Genomic_DNA"/>
</dbReference>
<evidence type="ECO:0000259" key="3">
    <source>
        <dbReference type="Pfam" id="PF01370"/>
    </source>
</evidence>
<proteinExistence type="inferred from homology"/>
<protein>
    <submittedName>
        <fullName evidence="4">Putative cinnamoyl-CoA reductase</fullName>
    </submittedName>
</protein>
<dbReference type="InterPro" id="IPR036291">
    <property type="entry name" value="NAD(P)-bd_dom_sf"/>
</dbReference>
<dbReference type="GO" id="GO:0016616">
    <property type="term" value="F:oxidoreductase activity, acting on the CH-OH group of donors, NAD or NADP as acceptor"/>
    <property type="evidence" value="ECO:0007669"/>
    <property type="project" value="TreeGrafter"/>
</dbReference>
<dbReference type="AlphaFoldDB" id="A0A6G1IE29"/>
<gene>
    <name evidence="4" type="ORF">K458DRAFT_424690</name>
</gene>
<dbReference type="Pfam" id="PF01370">
    <property type="entry name" value="Epimerase"/>
    <property type="match status" value="1"/>
</dbReference>
<organism evidence="4 5">
    <name type="scientific">Lentithecium fluviatile CBS 122367</name>
    <dbReference type="NCBI Taxonomy" id="1168545"/>
    <lineage>
        <taxon>Eukaryota</taxon>
        <taxon>Fungi</taxon>
        <taxon>Dikarya</taxon>
        <taxon>Ascomycota</taxon>
        <taxon>Pezizomycotina</taxon>
        <taxon>Dothideomycetes</taxon>
        <taxon>Pleosporomycetidae</taxon>
        <taxon>Pleosporales</taxon>
        <taxon>Massarineae</taxon>
        <taxon>Lentitheciaceae</taxon>
        <taxon>Lentithecium</taxon>
    </lineage>
</organism>
<feature type="domain" description="NAD-dependent epimerase/dehydratase" evidence="3">
    <location>
        <begin position="7"/>
        <end position="250"/>
    </location>
</feature>
<accession>A0A6G1IE29</accession>
<evidence type="ECO:0000256" key="1">
    <source>
        <dbReference type="ARBA" id="ARBA00023002"/>
    </source>
</evidence>
<dbReference type="Gene3D" id="3.40.50.720">
    <property type="entry name" value="NAD(P)-binding Rossmann-like Domain"/>
    <property type="match status" value="1"/>
</dbReference>
<evidence type="ECO:0000313" key="5">
    <source>
        <dbReference type="Proteomes" id="UP000799291"/>
    </source>
</evidence>
<keyword evidence="5" id="KW-1185">Reference proteome</keyword>
<comment type="similarity">
    <text evidence="2">Belongs to the NAD(P)-dependent epimerase/dehydratase family. Dihydroflavonol-4-reductase subfamily.</text>
</comment>
<reference evidence="4" key="1">
    <citation type="journal article" date="2020" name="Stud. Mycol.">
        <title>101 Dothideomycetes genomes: a test case for predicting lifestyles and emergence of pathogens.</title>
        <authorList>
            <person name="Haridas S."/>
            <person name="Albert R."/>
            <person name="Binder M."/>
            <person name="Bloem J."/>
            <person name="Labutti K."/>
            <person name="Salamov A."/>
            <person name="Andreopoulos B."/>
            <person name="Baker S."/>
            <person name="Barry K."/>
            <person name="Bills G."/>
            <person name="Bluhm B."/>
            <person name="Cannon C."/>
            <person name="Castanera R."/>
            <person name="Culley D."/>
            <person name="Daum C."/>
            <person name="Ezra D."/>
            <person name="Gonzalez J."/>
            <person name="Henrissat B."/>
            <person name="Kuo A."/>
            <person name="Liang C."/>
            <person name="Lipzen A."/>
            <person name="Lutzoni F."/>
            <person name="Magnuson J."/>
            <person name="Mondo S."/>
            <person name="Nolan M."/>
            <person name="Ohm R."/>
            <person name="Pangilinan J."/>
            <person name="Park H.-J."/>
            <person name="Ramirez L."/>
            <person name="Alfaro M."/>
            <person name="Sun H."/>
            <person name="Tritt A."/>
            <person name="Yoshinaga Y."/>
            <person name="Zwiers L.-H."/>
            <person name="Turgeon B."/>
            <person name="Goodwin S."/>
            <person name="Spatafora J."/>
            <person name="Crous P."/>
            <person name="Grigoriev I."/>
        </authorList>
    </citation>
    <scope>NUCLEOTIDE SEQUENCE</scope>
    <source>
        <strain evidence="4">CBS 122367</strain>
    </source>
</reference>
<sequence>MASPNLLITGVTGFIGFRVLLDALAQGYVVRAAVRSSSQMEALRSHPKIEALAPGDKLSFVEVLDFTREDAYLEAVQGVKYIIHLASPLPSPALDPQTGIYEPTVKSLASMLRAASTTPSLKKLVITASVFANMAFPPDVTAETTADSRVADRQGPFSNIVAAYSSGKVAALNATDAFIKEKKPSFAVVNIFPGFVFGTDDKALSVKNLMSGTNRILLSIIRGVPAPSPMPAGVAHVYDVAKLHLLVLQEGVVGNYGVTKAHVFDDAWEIVKKHFPKAVDEGIFSQGRQQTVPVKWDAHKTETEFGFNFRTYEDIVVDVAGQFLELSGEEKA</sequence>
<evidence type="ECO:0000313" key="4">
    <source>
        <dbReference type="EMBL" id="KAF2676484.1"/>
    </source>
</evidence>
<dbReference type="PANTHER" id="PTHR10366">
    <property type="entry name" value="NAD DEPENDENT EPIMERASE/DEHYDRATASE"/>
    <property type="match status" value="1"/>
</dbReference>
<dbReference type="InterPro" id="IPR050425">
    <property type="entry name" value="NAD(P)_dehydrat-like"/>
</dbReference>
<keyword evidence="1" id="KW-0560">Oxidoreductase</keyword>
<name>A0A6G1IE29_9PLEO</name>
<evidence type="ECO:0000256" key="2">
    <source>
        <dbReference type="ARBA" id="ARBA00023445"/>
    </source>
</evidence>
<dbReference type="SUPFAM" id="SSF51735">
    <property type="entry name" value="NAD(P)-binding Rossmann-fold domains"/>
    <property type="match status" value="1"/>
</dbReference>
<dbReference type="InterPro" id="IPR001509">
    <property type="entry name" value="Epimerase_deHydtase"/>
</dbReference>